<evidence type="ECO:0000256" key="3">
    <source>
        <dbReference type="ARBA" id="ARBA00022692"/>
    </source>
</evidence>
<evidence type="ECO:0000256" key="4">
    <source>
        <dbReference type="ARBA" id="ARBA00022857"/>
    </source>
</evidence>
<dbReference type="PRINTS" id="PR00081">
    <property type="entry name" value="GDHRDH"/>
</dbReference>
<evidence type="ECO:0000256" key="9">
    <source>
        <dbReference type="ARBA" id="ARBA00059620"/>
    </source>
</evidence>
<comment type="function">
    <text evidence="9">Catalyzes the reduction of all-trans-retinal to all-trans-retinol in the presence of NADPH.</text>
</comment>
<accession>A0A061AV62</accession>
<keyword evidence="5" id="KW-1133">Transmembrane helix</keyword>
<evidence type="ECO:0000256" key="5">
    <source>
        <dbReference type="ARBA" id="ARBA00022989"/>
    </source>
</evidence>
<sequence>MASPPKFSIDDVNRFLDRVPFSVPGAAAIAAYSFFKARSILGPSLHFLDHVRANRWLSLLLAFVALKTLHRTLNRLTRNHGWKADPPVWSFDKGKGDVVLITGGSTGIGKEMVEILARKTNKIAVIDLAPPTYDAHGVHYYKCDITDPAAIAEVAKKIRADVGNPTIIVNNAGIARGKTILDTKPEEFMLTYKVNVLGAHNILREFLPYIVKRNHGHIMTTASSASYASIPQLSEYACSKAAVLALHEALTGELRYRYNAPKVRTSVICPTKVSTQMGDAMKDTDVQFLTPTLSAPWLAKQMVKIIESGLSDHLVTPHFAHLLLPSLRSGPDYYRWFVAKVGKTHETITDARNEVQMQKYKFVGELDKLHNMVTGK</sequence>
<evidence type="ECO:0000256" key="2">
    <source>
        <dbReference type="ARBA" id="ARBA00006484"/>
    </source>
</evidence>
<dbReference type="GO" id="GO:0052650">
    <property type="term" value="F:all-trans-retinol dehydrogenase (NADP+) activity"/>
    <property type="evidence" value="ECO:0007669"/>
    <property type="project" value="UniProtKB-ARBA"/>
</dbReference>
<evidence type="ECO:0000256" key="1">
    <source>
        <dbReference type="ARBA" id="ARBA00004141"/>
    </source>
</evidence>
<protein>
    <recommendedName>
        <fullName evidence="10">Short-chain dehydrogenase/reductase 3</fullName>
    </recommendedName>
    <alternativeName>
        <fullName evidence="11">Retinal short-chain dehydrogenase/reductase 1</fullName>
    </alternativeName>
</protein>
<evidence type="ECO:0000256" key="8">
    <source>
        <dbReference type="ARBA" id="ARBA00023136"/>
    </source>
</evidence>
<keyword evidence="7" id="KW-0443">Lipid metabolism</keyword>
<keyword evidence="6" id="KW-0560">Oxidoreductase</keyword>
<dbReference type="EMBL" id="LK052938">
    <property type="protein sequence ID" value="CDR38625.1"/>
    <property type="molecule type" value="Genomic_DNA"/>
</dbReference>
<dbReference type="PRINTS" id="PR00080">
    <property type="entry name" value="SDRFAMILY"/>
</dbReference>
<organism evidence="13">
    <name type="scientific">Rhodotorula toruloides</name>
    <name type="common">Yeast</name>
    <name type="synonym">Rhodosporidium toruloides</name>
    <dbReference type="NCBI Taxonomy" id="5286"/>
    <lineage>
        <taxon>Eukaryota</taxon>
        <taxon>Fungi</taxon>
        <taxon>Dikarya</taxon>
        <taxon>Basidiomycota</taxon>
        <taxon>Pucciniomycotina</taxon>
        <taxon>Microbotryomycetes</taxon>
        <taxon>Sporidiobolales</taxon>
        <taxon>Sporidiobolaceae</taxon>
        <taxon>Rhodotorula</taxon>
    </lineage>
</organism>
<dbReference type="CDD" id="cd05339">
    <property type="entry name" value="17beta-HSDXI-like_SDR_c"/>
    <property type="match status" value="1"/>
</dbReference>
<keyword evidence="8" id="KW-0472">Membrane</keyword>
<keyword evidence="3" id="KW-0812">Transmembrane</keyword>
<evidence type="ECO:0000256" key="10">
    <source>
        <dbReference type="ARBA" id="ARBA00068717"/>
    </source>
</evidence>
<dbReference type="Pfam" id="PF00106">
    <property type="entry name" value="adh_short"/>
    <property type="match status" value="1"/>
</dbReference>
<dbReference type="OrthoDB" id="10253736at2759"/>
<dbReference type="GO" id="GO:0016020">
    <property type="term" value="C:membrane"/>
    <property type="evidence" value="ECO:0007669"/>
    <property type="project" value="UniProtKB-SubCell"/>
</dbReference>
<evidence type="ECO:0000256" key="12">
    <source>
        <dbReference type="RuleBase" id="RU000363"/>
    </source>
</evidence>
<dbReference type="AlphaFoldDB" id="A0A061AV62"/>
<proteinExistence type="inferred from homology"/>
<dbReference type="Gene3D" id="3.40.50.720">
    <property type="entry name" value="NAD(P)-binding Rossmann-like Domain"/>
    <property type="match status" value="1"/>
</dbReference>
<evidence type="ECO:0000313" key="13">
    <source>
        <dbReference type="EMBL" id="CDR38625.1"/>
    </source>
</evidence>
<dbReference type="PANTHER" id="PTHR24322:SF736">
    <property type="entry name" value="RETINOL DEHYDROGENASE 10"/>
    <property type="match status" value="1"/>
</dbReference>
<keyword evidence="4" id="KW-0521">NADP</keyword>
<evidence type="ECO:0000256" key="6">
    <source>
        <dbReference type="ARBA" id="ARBA00023002"/>
    </source>
</evidence>
<name>A0A061AV62_RHOTO</name>
<dbReference type="PANTHER" id="PTHR24322">
    <property type="entry name" value="PKSB"/>
    <property type="match status" value="1"/>
</dbReference>
<comment type="similarity">
    <text evidence="2 12">Belongs to the short-chain dehydrogenases/reductases (SDR) family.</text>
</comment>
<reference evidence="13" key="1">
    <citation type="journal article" date="2014" name="Genome Announc.">
        <title>Draft genome sequence of Rhodosporidium toruloides CECT1137, an oleaginous yeast of biotechnological interest.</title>
        <authorList>
            <person name="Morin N."/>
            <person name="Calcas X."/>
            <person name="Devillers H."/>
            <person name="Durrens P."/>
            <person name="Sherman D.J."/>
            <person name="Nicaud J.-M."/>
            <person name="Neuveglise C."/>
        </authorList>
    </citation>
    <scope>NUCLEOTIDE SEQUENCE</scope>
    <source>
        <strain evidence="13">CECT1137</strain>
    </source>
</reference>
<dbReference type="InterPro" id="IPR036291">
    <property type="entry name" value="NAD(P)-bd_dom_sf"/>
</dbReference>
<dbReference type="InterPro" id="IPR002347">
    <property type="entry name" value="SDR_fam"/>
</dbReference>
<dbReference type="FunFam" id="3.40.50.720:FF:000131">
    <property type="entry name" value="Short-chain dehydrogenase/reductase 3"/>
    <property type="match status" value="1"/>
</dbReference>
<evidence type="ECO:0000256" key="7">
    <source>
        <dbReference type="ARBA" id="ARBA00023098"/>
    </source>
</evidence>
<evidence type="ECO:0000256" key="11">
    <source>
        <dbReference type="ARBA" id="ARBA00082544"/>
    </source>
</evidence>
<dbReference type="SUPFAM" id="SSF51735">
    <property type="entry name" value="NAD(P)-binding Rossmann-fold domains"/>
    <property type="match status" value="1"/>
</dbReference>
<gene>
    <name evidence="13" type="ORF">RHTO0S_03e11496g</name>
</gene>
<comment type="subcellular location">
    <subcellularLocation>
        <location evidence="1">Membrane</location>
        <topology evidence="1">Multi-pass membrane protein</topology>
    </subcellularLocation>
</comment>